<proteinExistence type="inferred from homology"/>
<comment type="function">
    <text evidence="11">Component of the general transcription and DNA repair factor IIH (TFIIH) core complex, which is involved in general and transcription-coupled nucleotide excision repair (NER) of damaged DNA and, when complexed to CAK, in RNA transcription by RNA polymerase II. In NER, TFIIH acts by opening DNA around the lesion to allow the excision of the damaged oligonucleotide and its replacement by a new DNA fragment. In transcription, TFIIH has an essential role in transcription initiation. When the pre-initiation complex (PIC) has been established, TFIIH is required for promoter opening and promoter escape. Phosphorylation of the C-terminal tail (CTD) of the largest subunit of RNA polymerase II by the kinase module CAK controls the initiation of transcription.</text>
</comment>
<gene>
    <name evidence="12" type="primary">g10263</name>
    <name evidence="12" type="ORF">VP750_LOCUS9229</name>
</gene>
<dbReference type="InterPro" id="IPR036465">
    <property type="entry name" value="vWFA_dom_sf"/>
</dbReference>
<evidence type="ECO:0000313" key="13">
    <source>
        <dbReference type="Proteomes" id="UP001497392"/>
    </source>
</evidence>
<evidence type="ECO:0000313" key="12">
    <source>
        <dbReference type="EMBL" id="CAL5227323.1"/>
    </source>
</evidence>
<dbReference type="EMBL" id="CAXHTA020000017">
    <property type="protein sequence ID" value="CAL5227323.1"/>
    <property type="molecule type" value="Genomic_DNA"/>
</dbReference>
<evidence type="ECO:0000256" key="2">
    <source>
        <dbReference type="ARBA" id="ARBA00005273"/>
    </source>
</evidence>
<organism evidence="12 13">
    <name type="scientific">Coccomyxa viridis</name>
    <dbReference type="NCBI Taxonomy" id="1274662"/>
    <lineage>
        <taxon>Eukaryota</taxon>
        <taxon>Viridiplantae</taxon>
        <taxon>Chlorophyta</taxon>
        <taxon>core chlorophytes</taxon>
        <taxon>Trebouxiophyceae</taxon>
        <taxon>Trebouxiophyceae incertae sedis</taxon>
        <taxon>Coccomyxaceae</taxon>
        <taxon>Coccomyxa</taxon>
    </lineage>
</organism>
<keyword evidence="3 11" id="KW-0479">Metal-binding</keyword>
<dbReference type="Gene3D" id="3.40.50.410">
    <property type="entry name" value="von Willebrand factor, type A domain"/>
    <property type="match status" value="1"/>
</dbReference>
<evidence type="ECO:0000256" key="4">
    <source>
        <dbReference type="ARBA" id="ARBA00022763"/>
    </source>
</evidence>
<name>A0ABP1GBZ3_9CHLO</name>
<accession>A0ABP1GBZ3</accession>
<dbReference type="PANTHER" id="PTHR12831">
    <property type="entry name" value="TRANSCRIPTION INITIATION FACTOR IIH TFIIH , POLYPEPTIDE 3-RELATED"/>
    <property type="match status" value="1"/>
</dbReference>
<evidence type="ECO:0000256" key="9">
    <source>
        <dbReference type="ARBA" id="ARBA00023204"/>
    </source>
</evidence>
<dbReference type="Proteomes" id="UP001497392">
    <property type="component" value="Unassembled WGS sequence"/>
</dbReference>
<keyword evidence="8 11" id="KW-0804">Transcription</keyword>
<keyword evidence="9 11" id="KW-0234">DNA repair</keyword>
<comment type="caution">
    <text evidence="12">The sequence shown here is derived from an EMBL/GenBank/DDBJ whole genome shotgun (WGS) entry which is preliminary data.</text>
</comment>
<evidence type="ECO:0000256" key="6">
    <source>
        <dbReference type="ARBA" id="ARBA00022833"/>
    </source>
</evidence>
<dbReference type="PANTHER" id="PTHR12831:SF0">
    <property type="entry name" value="GENERAL TRANSCRIPTION FACTOR IIH SUBUNIT 3"/>
    <property type="match status" value="1"/>
</dbReference>
<dbReference type="Pfam" id="PF03850">
    <property type="entry name" value="Tfb4"/>
    <property type="match status" value="1"/>
</dbReference>
<keyword evidence="13" id="KW-1185">Reference proteome</keyword>
<keyword evidence="10 11" id="KW-0539">Nucleus</keyword>
<comment type="subunit">
    <text evidence="11">Component of the 7-subunit TFIIH core complex composed of XPB, XPD, TFB1/GTF2H1, GTF2H2/P44, TFB4/GTF2H3, TFB2/GTF2H4 and TFB5/GTF2H5, which is active in NER. The core complex associates with the 3-subunit CDK-activating kinase (CAK) module composed of CYCH1/cyclin H1, CDKD and MAT1/At4g30820 to form the 10-subunit holoenzyme (holo-TFIIH) active in transcription.</text>
</comment>
<keyword evidence="5 11" id="KW-0863">Zinc-finger</keyword>
<evidence type="ECO:0000256" key="8">
    <source>
        <dbReference type="ARBA" id="ARBA00023163"/>
    </source>
</evidence>
<comment type="subcellular location">
    <subcellularLocation>
        <location evidence="1 11">Nucleus</location>
    </subcellularLocation>
</comment>
<evidence type="ECO:0000256" key="7">
    <source>
        <dbReference type="ARBA" id="ARBA00023015"/>
    </source>
</evidence>
<evidence type="ECO:0000256" key="11">
    <source>
        <dbReference type="RuleBase" id="RU368090"/>
    </source>
</evidence>
<sequence>MAQDSDKEDRSLLVILLEAHQGLWSQLNPETDANGTEEPRHLTLAGFLQQVLVFINTFLSLSDANQVAVIGMTSTTSSVLYTSPSLLSSSPVANPVEVSSNPSHEVLANLTILLREEERQTGDAAQPAALSGGLSRGLCLINKAVSSARAGGKRSALPRVLCLQGSPDATQQYIAVMNSIFAAQRSEVVIDACMLSGSESTFLQQATHLTGGIYLRPKLRGALLQYLLTIYCGFTFSRSHLELPQPLGVDFRASCFCHRRAIDMGFVCSVCLSIFCENVPECSICGTCFSNAPRTPAAKRKVGSAFTD</sequence>
<evidence type="ECO:0000256" key="3">
    <source>
        <dbReference type="ARBA" id="ARBA00022723"/>
    </source>
</evidence>
<protein>
    <recommendedName>
        <fullName evidence="11">General transcription and DNA repair factor IIH subunit TFB4</fullName>
    </recommendedName>
    <alternativeName>
        <fullName evidence="11">RNA polymerase II transcription factor B subunit 4</fullName>
    </alternativeName>
</protein>
<evidence type="ECO:0000256" key="1">
    <source>
        <dbReference type="ARBA" id="ARBA00004123"/>
    </source>
</evidence>
<evidence type="ECO:0000256" key="5">
    <source>
        <dbReference type="ARBA" id="ARBA00022771"/>
    </source>
</evidence>
<keyword evidence="6 11" id="KW-0862">Zinc</keyword>
<comment type="similarity">
    <text evidence="2 11">Belongs to the TFB4 family.</text>
</comment>
<dbReference type="InterPro" id="IPR004600">
    <property type="entry name" value="TFIIH_Tfb4/GTF2H3"/>
</dbReference>
<reference evidence="12 13" key="1">
    <citation type="submission" date="2024-06" db="EMBL/GenBank/DDBJ databases">
        <authorList>
            <person name="Kraege A."/>
            <person name="Thomma B."/>
        </authorList>
    </citation>
    <scope>NUCLEOTIDE SEQUENCE [LARGE SCALE GENOMIC DNA]</scope>
</reference>
<keyword evidence="4 11" id="KW-0227">DNA damage</keyword>
<evidence type="ECO:0000256" key="10">
    <source>
        <dbReference type="ARBA" id="ARBA00023242"/>
    </source>
</evidence>
<keyword evidence="7 11" id="KW-0805">Transcription regulation</keyword>